<dbReference type="Proteomes" id="UP000886998">
    <property type="component" value="Unassembled WGS sequence"/>
</dbReference>
<keyword evidence="4" id="KW-1185">Reference proteome</keyword>
<dbReference type="Gene3D" id="3.40.50.720">
    <property type="entry name" value="NAD(P)-binding Rossmann-like Domain"/>
    <property type="match status" value="1"/>
</dbReference>
<protein>
    <submittedName>
        <fullName evidence="3">UDP-glucose 6-dehydrogenase</fullName>
    </submittedName>
</protein>
<comment type="catalytic activity">
    <reaction evidence="1">
        <text>UDP-alpha-D-glucose + 2 NAD(+) + H2O = UDP-alpha-D-glucuronate + 2 NADH + 3 H(+)</text>
        <dbReference type="Rhea" id="RHEA:23596"/>
        <dbReference type="ChEBI" id="CHEBI:15377"/>
        <dbReference type="ChEBI" id="CHEBI:15378"/>
        <dbReference type="ChEBI" id="CHEBI:57540"/>
        <dbReference type="ChEBI" id="CHEBI:57945"/>
        <dbReference type="ChEBI" id="CHEBI:58052"/>
        <dbReference type="ChEBI" id="CHEBI:58885"/>
        <dbReference type="EC" id="1.1.1.22"/>
    </reaction>
</comment>
<dbReference type="EMBL" id="BMAV01023218">
    <property type="protein sequence ID" value="GFY78802.1"/>
    <property type="molecule type" value="Genomic_DNA"/>
</dbReference>
<dbReference type="PANTHER" id="PTHR11374">
    <property type="entry name" value="UDP-GLUCOSE DEHYDROGENASE/UDP-MANNAC DEHYDROGENASE"/>
    <property type="match status" value="1"/>
</dbReference>
<dbReference type="GO" id="GO:0005634">
    <property type="term" value="C:nucleus"/>
    <property type="evidence" value="ECO:0007669"/>
    <property type="project" value="TreeGrafter"/>
</dbReference>
<dbReference type="PANTHER" id="PTHR11374:SF3">
    <property type="entry name" value="UDP-GLUCOSE 6-DEHYDROGENASE"/>
    <property type="match status" value="1"/>
</dbReference>
<sequence>VLSNPEFLAEGSAINDLLCPDRILIGGDQTEEGCRAVQALCSIYKRWIPENKILTMNTWSSELTKLVKLLVIF</sequence>
<feature type="non-terminal residue" evidence="3">
    <location>
        <position position="1"/>
    </location>
</feature>
<feature type="domain" description="UDP-glucose/GDP-mannose dehydrogenase N-terminal" evidence="2">
    <location>
        <begin position="1"/>
        <end position="33"/>
    </location>
</feature>
<dbReference type="InterPro" id="IPR036291">
    <property type="entry name" value="NAD(P)-bd_dom_sf"/>
</dbReference>
<dbReference type="GO" id="GO:0051287">
    <property type="term" value="F:NAD binding"/>
    <property type="evidence" value="ECO:0007669"/>
    <property type="project" value="InterPro"/>
</dbReference>
<dbReference type="OrthoDB" id="5059218at2759"/>
<comment type="caution">
    <text evidence="3">The sequence shown here is derived from an EMBL/GenBank/DDBJ whole genome shotgun (WGS) entry which is preliminary data.</text>
</comment>
<organism evidence="3 4">
    <name type="scientific">Trichonephila inaurata madagascariensis</name>
    <dbReference type="NCBI Taxonomy" id="2747483"/>
    <lineage>
        <taxon>Eukaryota</taxon>
        <taxon>Metazoa</taxon>
        <taxon>Ecdysozoa</taxon>
        <taxon>Arthropoda</taxon>
        <taxon>Chelicerata</taxon>
        <taxon>Arachnida</taxon>
        <taxon>Araneae</taxon>
        <taxon>Araneomorphae</taxon>
        <taxon>Entelegynae</taxon>
        <taxon>Araneoidea</taxon>
        <taxon>Nephilidae</taxon>
        <taxon>Trichonephila</taxon>
        <taxon>Trichonephila inaurata</taxon>
    </lineage>
</organism>
<dbReference type="GO" id="GO:0006024">
    <property type="term" value="P:glycosaminoglycan biosynthetic process"/>
    <property type="evidence" value="ECO:0007669"/>
    <property type="project" value="TreeGrafter"/>
</dbReference>
<evidence type="ECO:0000313" key="3">
    <source>
        <dbReference type="EMBL" id="GFY78802.1"/>
    </source>
</evidence>
<evidence type="ECO:0000259" key="2">
    <source>
        <dbReference type="Pfam" id="PF03721"/>
    </source>
</evidence>
<evidence type="ECO:0000256" key="1">
    <source>
        <dbReference type="ARBA" id="ARBA00047473"/>
    </source>
</evidence>
<dbReference type="GO" id="GO:0003979">
    <property type="term" value="F:UDP-glucose 6-dehydrogenase activity"/>
    <property type="evidence" value="ECO:0007669"/>
    <property type="project" value="UniProtKB-EC"/>
</dbReference>
<dbReference type="InterPro" id="IPR028356">
    <property type="entry name" value="UDPglc_DH_euk"/>
</dbReference>
<name>A0A8X7CUM7_9ARAC</name>
<dbReference type="Pfam" id="PF03721">
    <property type="entry name" value="UDPG_MGDP_dh_N"/>
    <property type="match status" value="1"/>
</dbReference>
<dbReference type="InterPro" id="IPR001732">
    <property type="entry name" value="UDP-Glc/GDP-Man_DH_N"/>
</dbReference>
<dbReference type="SUPFAM" id="SSF51735">
    <property type="entry name" value="NAD(P)-binding Rossmann-fold domains"/>
    <property type="match status" value="1"/>
</dbReference>
<evidence type="ECO:0000313" key="4">
    <source>
        <dbReference type="Proteomes" id="UP000886998"/>
    </source>
</evidence>
<reference evidence="3" key="1">
    <citation type="submission" date="2020-08" db="EMBL/GenBank/DDBJ databases">
        <title>Multicomponent nature underlies the extraordinary mechanical properties of spider dragline silk.</title>
        <authorList>
            <person name="Kono N."/>
            <person name="Nakamura H."/>
            <person name="Mori M."/>
            <person name="Yoshida Y."/>
            <person name="Ohtoshi R."/>
            <person name="Malay A.D."/>
            <person name="Moran D.A.P."/>
            <person name="Tomita M."/>
            <person name="Numata K."/>
            <person name="Arakawa K."/>
        </authorList>
    </citation>
    <scope>NUCLEOTIDE SEQUENCE</scope>
</reference>
<proteinExistence type="predicted"/>
<gene>
    <name evidence="3" type="primary">Ugdh</name>
    <name evidence="3" type="ORF">TNIN_217011</name>
</gene>
<accession>A0A8X7CUM7</accession>
<dbReference type="AlphaFoldDB" id="A0A8X7CUM7"/>